<dbReference type="RefSeq" id="WP_190452018.1">
    <property type="nucleotide sequence ID" value="NZ_JAMPLM010000053.1"/>
</dbReference>
<accession>A0ABV0KSA6</accession>
<evidence type="ECO:0000313" key="2">
    <source>
        <dbReference type="Proteomes" id="UP001476950"/>
    </source>
</evidence>
<proteinExistence type="predicted"/>
<keyword evidence="2" id="KW-1185">Reference proteome</keyword>
<evidence type="ECO:0000313" key="1">
    <source>
        <dbReference type="EMBL" id="MEP1062122.1"/>
    </source>
</evidence>
<dbReference type="EMBL" id="JAMPLM010000053">
    <property type="protein sequence ID" value="MEP1062122.1"/>
    <property type="molecule type" value="Genomic_DNA"/>
</dbReference>
<dbReference type="Proteomes" id="UP001476950">
    <property type="component" value="Unassembled WGS sequence"/>
</dbReference>
<comment type="caution">
    <text evidence="1">The sequence shown here is derived from an EMBL/GenBank/DDBJ whole genome shotgun (WGS) entry which is preliminary data.</text>
</comment>
<name>A0ABV0KSA6_9CYAN</name>
<protein>
    <submittedName>
        <fullName evidence="1">Uncharacterized protein</fullName>
    </submittedName>
</protein>
<reference evidence="1 2" key="1">
    <citation type="submission" date="2022-04" db="EMBL/GenBank/DDBJ databases">
        <title>Positive selection, recombination, and allopatry shape intraspecific diversity of widespread and dominant cyanobacteria.</title>
        <authorList>
            <person name="Wei J."/>
            <person name="Shu W."/>
            <person name="Hu C."/>
        </authorList>
    </citation>
    <scope>NUCLEOTIDE SEQUENCE [LARGE SCALE GENOMIC DNA]</scope>
    <source>
        <strain evidence="1 2">AS-A4</strain>
    </source>
</reference>
<organism evidence="1 2">
    <name type="scientific">Stenomitos frigidus AS-A4</name>
    <dbReference type="NCBI Taxonomy" id="2933935"/>
    <lineage>
        <taxon>Bacteria</taxon>
        <taxon>Bacillati</taxon>
        <taxon>Cyanobacteriota</taxon>
        <taxon>Cyanophyceae</taxon>
        <taxon>Leptolyngbyales</taxon>
        <taxon>Leptolyngbyaceae</taxon>
        <taxon>Stenomitos</taxon>
    </lineage>
</organism>
<gene>
    <name evidence="1" type="ORF">NDI38_27480</name>
</gene>
<sequence>MSETFICQAPRIGRHEQGRRLSLQLVRLRCLDETEHEGVWPFEGEGIANDAIRLTCAVTTRIGVEAEPLQCRTETMNLGDNYEDNRTVTLNREVAALFISNTSPYPVTMNVVLLLGEEDWGGANWDKEVKEVVKVVGATSSKGVATLTTAGVGGAIGSALGPVGTAVGAAVGAIVGAVIDGLTSAIQSMESDVFSPQDLSLFLQSPDARFEGVTPDRLIGHLDFVGHGGHYRLTYEWRFQRVNSLPTRLGMRHLLHWYNGDRGDNFLTSDPRWNGRVGDVVDGYRLFREEGQIFEPRGSRPPGTLPLYSWWNPERQDNFITSDPRWSMDPSTIRWSGEHIANGRVQDGYSLYRLEGYIYDPKLPQPPGTLPLFSWWSSGRADNFATTNSRWSIPVGDVRWSGEHIANGIVRDGYALYRLEGYVQA</sequence>